<name>A0A1Y0EIQ1_9RHOB</name>
<dbReference type="KEGG" id="lvs:LOKVESSMR4R_03949"/>
<protein>
    <submittedName>
        <fullName evidence="5">Anaerobic benzoate catabolism transcriptional regulator</fullName>
    </submittedName>
</protein>
<evidence type="ECO:0000256" key="1">
    <source>
        <dbReference type="ARBA" id="ARBA00023015"/>
    </source>
</evidence>
<keyword evidence="1" id="KW-0805">Transcription regulation</keyword>
<dbReference type="CDD" id="cd00093">
    <property type="entry name" value="HTH_XRE"/>
    <property type="match status" value="1"/>
</dbReference>
<dbReference type="Pfam" id="PF01381">
    <property type="entry name" value="HTH_3"/>
    <property type="match status" value="1"/>
</dbReference>
<dbReference type="Proteomes" id="UP000195273">
    <property type="component" value="Plasmid pSMR4r-1"/>
</dbReference>
<dbReference type="EMBL" id="CP021432">
    <property type="protein sequence ID" value="ARU03172.1"/>
    <property type="molecule type" value="Genomic_DNA"/>
</dbReference>
<proteinExistence type="predicted"/>
<keyword evidence="6" id="KW-1185">Reference proteome</keyword>
<keyword evidence="2" id="KW-0238">DNA-binding</keyword>
<evidence type="ECO:0000313" key="5">
    <source>
        <dbReference type="EMBL" id="ARU03172.1"/>
    </source>
</evidence>
<sequence>MIHCGVFSRMKLRHQVGLNIQKLRRERGISQEDLALMAKINRGYMGKLENAKNSASLDMVERIATALNVVPSWLLVGDEPFQFVQRFDKEKGVFRPMEIADENSKPSPKKPKRLKANIVQEGVILSDESAVVVWSDYTWNNGEIIRYWEKGLENIPETMITVRDIATSKVRER</sequence>
<keyword evidence="3" id="KW-0804">Transcription</keyword>
<gene>
    <name evidence="5" type="ORF">LOKVESSMR4R_03949</name>
</gene>
<dbReference type="GO" id="GO:0005829">
    <property type="term" value="C:cytosol"/>
    <property type="evidence" value="ECO:0007669"/>
    <property type="project" value="TreeGrafter"/>
</dbReference>
<evidence type="ECO:0000259" key="4">
    <source>
        <dbReference type="PROSITE" id="PS50943"/>
    </source>
</evidence>
<dbReference type="GO" id="GO:0003700">
    <property type="term" value="F:DNA-binding transcription factor activity"/>
    <property type="evidence" value="ECO:0007669"/>
    <property type="project" value="TreeGrafter"/>
</dbReference>
<dbReference type="SMART" id="SM00530">
    <property type="entry name" value="HTH_XRE"/>
    <property type="match status" value="1"/>
</dbReference>
<feature type="domain" description="HTH cro/C1-type" evidence="4">
    <location>
        <begin position="20"/>
        <end position="74"/>
    </location>
</feature>
<dbReference type="SUPFAM" id="SSF47413">
    <property type="entry name" value="lambda repressor-like DNA-binding domains"/>
    <property type="match status" value="1"/>
</dbReference>
<dbReference type="Gene3D" id="1.10.260.40">
    <property type="entry name" value="lambda repressor-like DNA-binding domains"/>
    <property type="match status" value="1"/>
</dbReference>
<dbReference type="PANTHER" id="PTHR46797:SF23">
    <property type="entry name" value="HTH-TYPE TRANSCRIPTIONAL REGULATOR SUTR"/>
    <property type="match status" value="1"/>
</dbReference>
<reference evidence="5 6" key="1">
    <citation type="submission" date="2017-05" db="EMBL/GenBank/DDBJ databases">
        <title>Genome Sequence of Loktanella vestfoldensis Strain SMR4r Isolated from a Culture of the Diatom Skeletonema marinoi.</title>
        <authorList>
            <person name="Topel M."/>
            <person name="Pinder M.I.M."/>
            <person name="Johansson O.N."/>
            <person name="Kourtchenko O."/>
            <person name="Godhe A."/>
            <person name="Clarke A.K."/>
        </authorList>
    </citation>
    <scope>NUCLEOTIDE SEQUENCE [LARGE SCALE GENOMIC DNA]</scope>
    <source>
        <strain evidence="5 6">SMR4r</strain>
        <plasmid evidence="5 6">pSMR4r-1</plasmid>
    </source>
</reference>
<dbReference type="InterPro" id="IPR050807">
    <property type="entry name" value="TransReg_Diox_bact_type"/>
</dbReference>
<dbReference type="InterPro" id="IPR001387">
    <property type="entry name" value="Cro/C1-type_HTH"/>
</dbReference>
<accession>A0A1Y0EIQ1</accession>
<evidence type="ECO:0000256" key="3">
    <source>
        <dbReference type="ARBA" id="ARBA00023163"/>
    </source>
</evidence>
<dbReference type="GO" id="GO:0003677">
    <property type="term" value="F:DNA binding"/>
    <property type="evidence" value="ECO:0007669"/>
    <property type="project" value="UniProtKB-KW"/>
</dbReference>
<dbReference type="AlphaFoldDB" id="A0A1Y0EIQ1"/>
<keyword evidence="5" id="KW-0614">Plasmid</keyword>
<dbReference type="PANTHER" id="PTHR46797">
    <property type="entry name" value="HTH-TYPE TRANSCRIPTIONAL REGULATOR"/>
    <property type="match status" value="1"/>
</dbReference>
<evidence type="ECO:0000256" key="2">
    <source>
        <dbReference type="ARBA" id="ARBA00023125"/>
    </source>
</evidence>
<organism evidence="5 6">
    <name type="scientific">Yoonia vestfoldensis</name>
    <dbReference type="NCBI Taxonomy" id="245188"/>
    <lineage>
        <taxon>Bacteria</taxon>
        <taxon>Pseudomonadati</taxon>
        <taxon>Pseudomonadota</taxon>
        <taxon>Alphaproteobacteria</taxon>
        <taxon>Rhodobacterales</taxon>
        <taxon>Paracoccaceae</taxon>
        <taxon>Yoonia</taxon>
    </lineage>
</organism>
<evidence type="ECO:0000313" key="6">
    <source>
        <dbReference type="Proteomes" id="UP000195273"/>
    </source>
</evidence>
<geneLocation type="plasmid" evidence="5 6">
    <name>pSMR4r-1</name>
</geneLocation>
<dbReference type="InterPro" id="IPR010982">
    <property type="entry name" value="Lambda_DNA-bd_dom_sf"/>
</dbReference>
<dbReference type="PROSITE" id="PS50943">
    <property type="entry name" value="HTH_CROC1"/>
    <property type="match status" value="1"/>
</dbReference>